<dbReference type="GO" id="GO:0010606">
    <property type="term" value="P:positive regulation of cytoplasmic mRNA processing body assembly"/>
    <property type="evidence" value="ECO:0007669"/>
    <property type="project" value="UniProtKB-UniRule"/>
</dbReference>
<dbReference type="HAMAP" id="MF_03182">
    <property type="entry name" value="PAN2"/>
    <property type="match status" value="1"/>
</dbReference>
<comment type="cofactor">
    <cofactor evidence="9">
        <name>a divalent metal cation</name>
        <dbReference type="ChEBI" id="CHEBI:60240"/>
    </cofactor>
    <text evidence="9">Binds 2 metal cations per subunit in the catalytic exonuclease domain.</text>
</comment>
<feature type="binding site" evidence="9">
    <location>
        <position position="961"/>
    </location>
    <ligand>
        <name>a divalent metal cation</name>
        <dbReference type="ChEBI" id="CHEBI:60240"/>
        <note>catalytic</note>
    </ligand>
</feature>
<feature type="domain" description="USP" evidence="10">
    <location>
        <begin position="507"/>
        <end position="908"/>
    </location>
</feature>
<dbReference type="OrthoDB" id="16516at2759"/>
<accession>A0A913YXW6</accession>
<proteinExistence type="inferred from homology"/>
<comment type="domain">
    <text evidence="9">Contains a pseudo-UCH domain. This ubiquitin C-terminal hydrolase (UCH)-like or ubiquitin specific protease (USP)-like domain is predicted to be catalytically inactive because it lacks the active site catalytic triad characteristic of thiol proteases, with residues at the equivalent structural positions that are incompatible with catalysis, and it cannot bind ubiquitin. It functions as a structural scaffold for intra- and intermolecular interactions in the complex.</text>
</comment>
<comment type="caution">
    <text evidence="9">Lacks conserved residue(s) required for the propagation of feature annotation.</text>
</comment>
<evidence type="ECO:0000256" key="4">
    <source>
        <dbReference type="ARBA" id="ARBA00022722"/>
    </source>
</evidence>
<dbReference type="InterPro" id="IPR015943">
    <property type="entry name" value="WD40/YVTN_repeat-like_dom_sf"/>
</dbReference>
<dbReference type="EC" id="3.1.13.4" evidence="9"/>
<dbReference type="Proteomes" id="UP000887568">
    <property type="component" value="Unplaced"/>
</dbReference>
<evidence type="ECO:0000256" key="9">
    <source>
        <dbReference type="HAMAP-Rule" id="MF_03182"/>
    </source>
</evidence>
<dbReference type="Pfam" id="PF20770">
    <property type="entry name" value="PAN2_N"/>
    <property type="match status" value="1"/>
</dbReference>
<keyword evidence="3 9" id="KW-0507">mRNA processing</keyword>
<feature type="binding site" evidence="9">
    <location>
        <position position="1122"/>
    </location>
    <ligand>
        <name>a divalent metal cation</name>
        <dbReference type="ChEBI" id="CHEBI:60240"/>
        <note>catalytic</note>
    </ligand>
</feature>
<dbReference type="Pfam" id="PF00929">
    <property type="entry name" value="RNase_T"/>
    <property type="match status" value="1"/>
</dbReference>
<dbReference type="PANTHER" id="PTHR15728:SF0">
    <property type="entry name" value="PAN2-PAN3 DEADENYLATION COMPLEX CATALYTIC SUBUNIT PAN2"/>
    <property type="match status" value="1"/>
</dbReference>
<feature type="binding site" evidence="9">
    <location>
        <position position="963"/>
    </location>
    <ligand>
        <name>a divalent metal cation</name>
        <dbReference type="ChEBI" id="CHEBI:60240"/>
        <note>catalytic</note>
    </ligand>
</feature>
<comment type="function">
    <text evidence="9">Catalytic subunit of the poly(A)-nuclease (PAN) deadenylation complex, one of two cytoplasmic mRNA deadenylases involved in general and miRNA-mediated mRNA turnover. PAN specifically shortens poly(A) tails of RNA and the activity is stimulated by poly(A)-binding protein (PABP). PAN deadenylation is followed by rapid degradation of the shortened mRNA tails by the CCR4-NOT complex. Deadenylated mRNAs are then degraded by two alternative mechanisms, namely exosome-mediated 3'-5' exonucleolytic degradation, or deadenlyation-dependent mRNA decaping and subsequent 5'-3' exonucleolytic degradation by XRN1.</text>
</comment>
<dbReference type="GO" id="GO:0000932">
    <property type="term" value="C:P-body"/>
    <property type="evidence" value="ECO:0007669"/>
    <property type="project" value="UniProtKB-SubCell"/>
</dbReference>
<dbReference type="GO" id="GO:0006397">
    <property type="term" value="P:mRNA processing"/>
    <property type="evidence" value="ECO:0007669"/>
    <property type="project" value="UniProtKB-KW"/>
</dbReference>
<dbReference type="PROSITE" id="PS50235">
    <property type="entry name" value="USP_3"/>
    <property type="match status" value="1"/>
</dbReference>
<keyword evidence="2 9" id="KW-0963">Cytoplasm</keyword>
<dbReference type="CDD" id="cd06143">
    <property type="entry name" value="PAN2_exo"/>
    <property type="match status" value="1"/>
</dbReference>
<dbReference type="InterPro" id="IPR050785">
    <property type="entry name" value="PAN2-PAN3_catalytic_subunit"/>
</dbReference>
<dbReference type="SMART" id="SM00479">
    <property type="entry name" value="EXOIII"/>
    <property type="match status" value="1"/>
</dbReference>
<keyword evidence="6 9" id="KW-0378">Hydrolase</keyword>
<evidence type="ECO:0000256" key="6">
    <source>
        <dbReference type="ARBA" id="ARBA00022801"/>
    </source>
</evidence>
<dbReference type="InterPro" id="IPR036322">
    <property type="entry name" value="WD40_repeat_dom_sf"/>
</dbReference>
<comment type="subunit">
    <text evidence="9">Forms a heterotrimer with an asymmetric homodimer of the regulatory subunit PAN3 to form the poly(A)-nuclease (PAN) deadenylation complex.</text>
</comment>
<dbReference type="GO" id="GO:0005634">
    <property type="term" value="C:nucleus"/>
    <property type="evidence" value="ECO:0007669"/>
    <property type="project" value="UniProtKB-SubCell"/>
</dbReference>
<dbReference type="InterPro" id="IPR036397">
    <property type="entry name" value="RNaseH_sf"/>
</dbReference>
<dbReference type="InterPro" id="IPR030843">
    <property type="entry name" value="PAN2"/>
</dbReference>
<organism evidence="11 12">
    <name type="scientific">Patiria miniata</name>
    <name type="common">Bat star</name>
    <name type="synonym">Asterina miniata</name>
    <dbReference type="NCBI Taxonomy" id="46514"/>
    <lineage>
        <taxon>Eukaryota</taxon>
        <taxon>Metazoa</taxon>
        <taxon>Echinodermata</taxon>
        <taxon>Eleutherozoa</taxon>
        <taxon>Asterozoa</taxon>
        <taxon>Asteroidea</taxon>
        <taxon>Valvatacea</taxon>
        <taxon>Valvatida</taxon>
        <taxon>Asterinidae</taxon>
        <taxon>Patiria</taxon>
    </lineage>
</organism>
<evidence type="ECO:0000259" key="10">
    <source>
        <dbReference type="PROSITE" id="PS50235"/>
    </source>
</evidence>
<comment type="catalytic activity">
    <reaction evidence="1 9">
        <text>Exonucleolytic cleavage of poly(A) to 5'-AMP.</text>
        <dbReference type="EC" id="3.1.13.4"/>
    </reaction>
</comment>
<evidence type="ECO:0000256" key="7">
    <source>
        <dbReference type="ARBA" id="ARBA00022839"/>
    </source>
</evidence>
<comment type="similarity">
    <text evidence="9">Belongs to the peptidase C19 family. PAN2 subfamily.</text>
</comment>
<keyword evidence="4 9" id="KW-0540">Nuclease</keyword>
<comment type="subcellular location">
    <subcellularLocation>
        <location evidence="9">Cytoplasm</location>
        <location evidence="9">P-body</location>
    </subcellularLocation>
    <subcellularLocation>
        <location evidence="9">Nucleus</location>
    </subcellularLocation>
    <text evidence="9">Shuttles between nucleus and cytoplasm.</text>
</comment>
<dbReference type="GO" id="GO:0004535">
    <property type="term" value="F:poly(A)-specific ribonuclease activity"/>
    <property type="evidence" value="ECO:0007669"/>
    <property type="project" value="UniProtKB-UniRule"/>
</dbReference>
<keyword evidence="12" id="KW-1185">Reference proteome</keyword>
<evidence type="ECO:0000256" key="8">
    <source>
        <dbReference type="ARBA" id="ARBA00023242"/>
    </source>
</evidence>
<name>A0A913YXW6_PATMI</name>
<evidence type="ECO:0000313" key="11">
    <source>
        <dbReference type="EnsemblMetazoa" id="XP_038044599.1"/>
    </source>
</evidence>
<comment type="domain">
    <text evidence="9">The linker, or PAN3 interaction domain (PID), between the WD40 repeats and the pseudo-UCH domain mediates interaction with PAN3.</text>
</comment>
<sequence length="1166" mass="132377">MEFQPHSGEQYPATEYLEGTIPVEGYVGEDGHAPIVEEYAEGPPLPIPGSYRELHSLMADGGDHFGVSAVAFDRQEELLWMGNQGGHVTSYYGTQMQKYTSFQMHASREIRQITTFDDGVLGLTSDSLHCHARQGLRVFDYRGESLQDMQCMLIYNGTHLLMGGHQTLLVEFDLMEGREVATFTAQDPGVAIMRHGTNFICCGDTSGKVHLRDLRNLKVEHVLDPHSGTLSDFDVHGNQLVTCGYGERNGGLSLDRFLMVYDLRTMRPMNPLHIPIEPWYLRYVPTYSNRIVVVSQTGEFQLLDPGGLVTPEAMLLYQVNIAGDMTLAVDVSSNYKAIAFGDSGGYVHQWTDSEEVTFNAFPRETEFAHPPEHHPPLSISNEFASYSCVPMPYSEGPLLSDWPAEYCYPVVRQAPPIDPEILRSMKVVQFIGYAPNPGTKKRNQVMYKEVKPEKRKGKGNVPESPLGRDADTHMYMVPKYYRKVEIKYSKLGVDDFDFRHYNQTNFAGLEPHIPNAYCNSMLQLLYFVEPLRCVLESHLCTKEFCLACEMGLLFYMLDQSKGQTCQASNFLRAFRTIPEASALGLLLGEAEEAAGKANFPRLIQSWNRFVLAQLIQDTATAESETETGTDRVKQMFEADVKTEVKCRCGKETERSSVSLLVTLTYPEFLPPTPTRPAKEVSFASVLQNSMLLDQTMQAWCDDCNRYQPTSQKRTYKRLPDVLSINCHLESNSDIMFWKIQEQLAHARDAEAHKQQLEANLASIKMCRYGQACTRQGCKFRHMDERDASNPLLQEENKASWLPLGLRMRLNKDGTLEIKEIRDDEKVDSSGFVDYYLHASIAHIKDVRTGGNLVAHIQVGKTYHKRKEGVTHMQWYIFNDFSIESIERHEVVQFNMEWKSPCVLFYMREDINDHYDITINTPIDHTVLQPEASLSQGALSHSTFTPLDVDELPKEGDIVGIDAEFVSLNQEEAEIRSDGTRSTIKPSQMSAARISVIRGQGPLTSQAFIDDYISTQEQVVDYLTKFSGIKPGDLDATISSKHLTTLKATYLKLRYLIDCKVKFVGHGLRKDFRVINLLVPHKQIIDTAALFNLPKQRILSLRFLAWFFLGMNIQSETHDSIEDARTALQLYRKYLELTEKDPDDWQKELKRVYSEGRSLQWKVPGTA</sequence>
<dbReference type="EnsemblMetazoa" id="XM_038188671.1">
    <property type="protein sequence ID" value="XP_038044599.1"/>
    <property type="gene ID" value="LOC119719278"/>
</dbReference>
<dbReference type="AlphaFoldDB" id="A0A913YXW6"/>
<dbReference type="SUPFAM" id="SSF50978">
    <property type="entry name" value="WD40 repeat-like"/>
    <property type="match status" value="1"/>
</dbReference>
<dbReference type="GO" id="GO:0046872">
    <property type="term" value="F:metal ion binding"/>
    <property type="evidence" value="ECO:0007669"/>
    <property type="project" value="UniProtKB-KW"/>
</dbReference>
<feature type="binding site" evidence="9">
    <location>
        <position position="1070"/>
    </location>
    <ligand>
        <name>a divalent metal cation</name>
        <dbReference type="ChEBI" id="CHEBI:60240"/>
        <note>catalytic</note>
    </ligand>
</feature>
<keyword evidence="5 9" id="KW-0479">Metal-binding</keyword>
<evidence type="ECO:0000256" key="2">
    <source>
        <dbReference type="ARBA" id="ARBA00022490"/>
    </source>
</evidence>
<dbReference type="Gene3D" id="2.130.10.10">
    <property type="entry name" value="YVTN repeat-like/Quinoprotein amine dehydrogenase"/>
    <property type="match status" value="1"/>
</dbReference>
<dbReference type="InterPro" id="IPR028889">
    <property type="entry name" value="USP"/>
</dbReference>
<dbReference type="SUPFAM" id="SSF54001">
    <property type="entry name" value="Cysteine proteinases"/>
    <property type="match status" value="1"/>
</dbReference>
<reference evidence="11" key="1">
    <citation type="submission" date="2022-11" db="UniProtKB">
        <authorList>
            <consortium name="EnsemblMetazoa"/>
        </authorList>
    </citation>
    <scope>IDENTIFICATION</scope>
</reference>
<evidence type="ECO:0000313" key="12">
    <source>
        <dbReference type="Proteomes" id="UP000887568"/>
    </source>
</evidence>
<dbReference type="GO" id="GO:0031251">
    <property type="term" value="C:PAN complex"/>
    <property type="evidence" value="ECO:0007669"/>
    <property type="project" value="UniProtKB-UniRule"/>
</dbReference>
<comment type="activity regulation">
    <text evidence="9">Positively regulated by the regulatory subunit PAN3.</text>
</comment>
<protein>
    <recommendedName>
        <fullName evidence="9">PAN2-PAN3 deadenylation complex catalytic subunit PAN2</fullName>
        <ecNumber evidence="9">3.1.13.4</ecNumber>
    </recommendedName>
    <alternativeName>
        <fullName evidence="9">PAB1P-dependent poly(A)-specific ribonuclease</fullName>
    </alternativeName>
    <alternativeName>
        <fullName evidence="9">Poly(A)-nuclease deadenylation complex subunit 2</fullName>
        <shortName evidence="9">PAN deadenylation complex subunit 2</shortName>
    </alternativeName>
</protein>
<dbReference type="OMA" id="TQELLWT"/>
<dbReference type="InterPro" id="IPR028881">
    <property type="entry name" value="PAN2_UCH_dom"/>
</dbReference>
<dbReference type="InterPro" id="IPR013520">
    <property type="entry name" value="Ribonucl_H"/>
</dbReference>
<dbReference type="Pfam" id="PF13423">
    <property type="entry name" value="UCH_1"/>
    <property type="match status" value="1"/>
</dbReference>
<dbReference type="SUPFAM" id="SSF53098">
    <property type="entry name" value="Ribonuclease H-like"/>
    <property type="match status" value="1"/>
</dbReference>
<dbReference type="InterPro" id="IPR012337">
    <property type="entry name" value="RNaseH-like_sf"/>
</dbReference>
<keyword evidence="8 9" id="KW-0539">Nucleus</keyword>
<gene>
    <name evidence="9" type="primary">PAN2</name>
</gene>
<evidence type="ECO:0000256" key="5">
    <source>
        <dbReference type="ARBA" id="ARBA00022723"/>
    </source>
</evidence>
<dbReference type="FunFam" id="2.130.10.10:FF:000421">
    <property type="entry name" value="PAN2-PAN3 deadenylation complex catalytic subunit PAN2"/>
    <property type="match status" value="1"/>
</dbReference>
<dbReference type="InterPro" id="IPR048841">
    <property type="entry name" value="PAN2_N"/>
</dbReference>
<evidence type="ECO:0000256" key="1">
    <source>
        <dbReference type="ARBA" id="ARBA00001663"/>
    </source>
</evidence>
<dbReference type="Gene3D" id="3.90.70.10">
    <property type="entry name" value="Cysteine proteinases"/>
    <property type="match status" value="1"/>
</dbReference>
<dbReference type="Gene3D" id="3.30.420.10">
    <property type="entry name" value="Ribonuclease H-like superfamily/Ribonuclease H"/>
    <property type="match status" value="1"/>
</dbReference>
<keyword evidence="7 9" id="KW-0269">Exonuclease</keyword>
<evidence type="ECO:0000256" key="3">
    <source>
        <dbReference type="ARBA" id="ARBA00022664"/>
    </source>
</evidence>
<dbReference type="GO" id="GO:0000289">
    <property type="term" value="P:nuclear-transcribed mRNA poly(A) tail shortening"/>
    <property type="evidence" value="ECO:0007669"/>
    <property type="project" value="UniProtKB-UniRule"/>
</dbReference>
<dbReference type="FunFam" id="3.30.420.10:FF:000011">
    <property type="entry name" value="PAN2-PAN3 deadenylation complex catalytic subunit PAN2"/>
    <property type="match status" value="1"/>
</dbReference>
<dbReference type="PANTHER" id="PTHR15728">
    <property type="entry name" value="DEADENYLATION COMPLEX CATALYTIC SUBUNIT PAN2"/>
    <property type="match status" value="1"/>
</dbReference>
<dbReference type="GO" id="GO:0003676">
    <property type="term" value="F:nucleic acid binding"/>
    <property type="evidence" value="ECO:0007669"/>
    <property type="project" value="InterPro"/>
</dbReference>
<dbReference type="InterPro" id="IPR038765">
    <property type="entry name" value="Papain-like_cys_pep_sf"/>
</dbReference>